<dbReference type="SUPFAM" id="SSF54427">
    <property type="entry name" value="NTF2-like"/>
    <property type="match status" value="1"/>
</dbReference>
<dbReference type="Gene3D" id="3.10.450.50">
    <property type="match status" value="1"/>
</dbReference>
<sequence>MSSHYDSLLQAAESLCSDFTTKADLEKMLSHFSSTAIAFEHGHPHFAEFIGREFKGSQGMNEYFGLLGKYLTYDNMSFGEYFVDERQNKVSVKGEGSFTWVSTGVEWDEVFTYVLDFISEGGELKVSRYQVWADTGALYLAKEGQKI</sequence>
<comment type="caution">
    <text evidence="1">The sequence shown here is derived from an EMBL/GenBank/DDBJ whole genome shotgun (WGS) entry which is preliminary data.</text>
</comment>
<reference evidence="1 2" key="1">
    <citation type="submission" date="2019-10" db="EMBL/GenBank/DDBJ databases">
        <authorList>
            <person name="Palmer J.M."/>
        </authorList>
    </citation>
    <scope>NUCLEOTIDE SEQUENCE [LARGE SCALE GENOMIC DNA]</scope>
    <source>
        <strain evidence="1 2">TWF718</strain>
    </source>
</reference>
<evidence type="ECO:0000313" key="1">
    <source>
        <dbReference type="EMBL" id="KAK6351099.1"/>
    </source>
</evidence>
<name>A0AAN8RKQ3_9PEZI</name>
<organism evidence="1 2">
    <name type="scientific">Orbilia javanica</name>
    <dbReference type="NCBI Taxonomy" id="47235"/>
    <lineage>
        <taxon>Eukaryota</taxon>
        <taxon>Fungi</taxon>
        <taxon>Dikarya</taxon>
        <taxon>Ascomycota</taxon>
        <taxon>Pezizomycotina</taxon>
        <taxon>Orbiliomycetes</taxon>
        <taxon>Orbiliales</taxon>
        <taxon>Orbiliaceae</taxon>
        <taxon>Orbilia</taxon>
    </lineage>
</organism>
<accession>A0AAN8RKQ3</accession>
<dbReference type="EMBL" id="JAVHNR010000002">
    <property type="protein sequence ID" value="KAK6351099.1"/>
    <property type="molecule type" value="Genomic_DNA"/>
</dbReference>
<evidence type="ECO:0000313" key="2">
    <source>
        <dbReference type="Proteomes" id="UP001313282"/>
    </source>
</evidence>
<dbReference type="Proteomes" id="UP001313282">
    <property type="component" value="Unassembled WGS sequence"/>
</dbReference>
<keyword evidence="2" id="KW-1185">Reference proteome</keyword>
<protein>
    <recommendedName>
        <fullName evidence="3">SnoaL-like domain-containing protein</fullName>
    </recommendedName>
</protein>
<dbReference type="InterPro" id="IPR032710">
    <property type="entry name" value="NTF2-like_dom_sf"/>
</dbReference>
<evidence type="ECO:0008006" key="3">
    <source>
        <dbReference type="Google" id="ProtNLM"/>
    </source>
</evidence>
<proteinExistence type="predicted"/>
<gene>
    <name evidence="1" type="ORF">TWF718_004270</name>
</gene>
<dbReference type="AlphaFoldDB" id="A0AAN8RKQ3"/>